<sequence length="646" mass="72124">MYQKQFVFCGFSSGKSNMKASESETFLLASCSELSKGRKKLLAESLEAKGHHMGGTFLNHHAYLKQIIFSFIVLILLNDSHSSNGPNVEGEALIEVLKSLNDTNHRIRDWDDHLVSPCFSWSHVSCPYGHVNILSLDSIGFSGTLSPAITKLKYLVNLALQNNNLSGVLPDFLGNMVYLQNLNLANNQFNGTIPASWGQLSNLKHLDLSSNNLMGKIPMQLFSVPTYNFTGTKLICGSSWGQPCVKSPLPASSGKSKLGVAVAFASCGAFALLCLGAIFAYWCHQMSKSKHDLFVDVAGEDERKISFAQVRRFSWREIELAADNFSENNIIGQGGFGKVYRGVLSDSTKVAVKRLTDHNNPGGEAAFLREVELISVAVHRNLLRLIGFCTTYSERILVYPYMKNLSVAYHLRDLKPGEKGLDWPTRKRIAFGAAHGLEYLHEHCNPKIIHRDLKAANILLDDDFEAVLGDFGLAKLVDPRVTQVTTQIRGTMGHIAPEYLSTGKSSEKTDVFGYGITLLELVTGQRAIDFSRLEEEEDVLLLDHSKKLLRENRLQDMVDRNLSMYEAKEVETIIQVALLCAQGTPEDRPTMAEVVNMLRGVGLSERWARWERHEEERNKQSLFTSHPFPWAEDTTQLEAIQLSKAR</sequence>
<dbReference type="FunFam" id="1.10.510.10:FF:000016">
    <property type="entry name" value="Somatic embryogenesis receptor-like kinase 1"/>
    <property type="match status" value="1"/>
</dbReference>
<dbReference type="InterPro" id="IPR000719">
    <property type="entry name" value="Prot_kinase_dom"/>
</dbReference>
<evidence type="ECO:0000259" key="21">
    <source>
        <dbReference type="PROSITE" id="PS50011"/>
    </source>
</evidence>
<evidence type="ECO:0000256" key="1">
    <source>
        <dbReference type="ARBA" id="ARBA00004479"/>
    </source>
</evidence>
<dbReference type="SMART" id="SM00220">
    <property type="entry name" value="S_TKc"/>
    <property type="match status" value="1"/>
</dbReference>
<keyword evidence="5" id="KW-0433">Leucine-rich repeat</keyword>
<dbReference type="Gene3D" id="1.10.510.10">
    <property type="entry name" value="Transferase(Phosphotransferase) domain 1"/>
    <property type="match status" value="1"/>
</dbReference>
<dbReference type="Proteomes" id="UP000827889">
    <property type="component" value="Chromosome 1"/>
</dbReference>
<evidence type="ECO:0000256" key="15">
    <source>
        <dbReference type="ARBA" id="ARBA00023170"/>
    </source>
</evidence>
<keyword evidence="22" id="KW-1185">Reference proteome</keyword>
<keyword evidence="14 20" id="KW-0472">Membrane</keyword>
<keyword evidence="8" id="KW-0732">Signal</keyword>
<keyword evidence="9" id="KW-0677">Repeat</keyword>
<dbReference type="Pfam" id="PF07714">
    <property type="entry name" value="PK_Tyr_Ser-Thr"/>
    <property type="match status" value="1"/>
</dbReference>
<evidence type="ECO:0000256" key="14">
    <source>
        <dbReference type="ARBA" id="ARBA00023136"/>
    </source>
</evidence>
<keyword evidence="6" id="KW-0808">Transferase</keyword>
<dbReference type="GO" id="GO:0016020">
    <property type="term" value="C:membrane"/>
    <property type="evidence" value="ECO:0007669"/>
    <property type="project" value="UniProtKB-SubCell"/>
</dbReference>
<dbReference type="InterPro" id="IPR051824">
    <property type="entry name" value="LRR_Rcpt-Like_S/T_Kinase"/>
</dbReference>
<dbReference type="InterPro" id="IPR008271">
    <property type="entry name" value="Ser/Thr_kinase_AS"/>
</dbReference>
<dbReference type="InterPro" id="IPR013210">
    <property type="entry name" value="LRR_N_plant-typ"/>
</dbReference>
<evidence type="ECO:0000256" key="17">
    <source>
        <dbReference type="ARBA" id="ARBA00047899"/>
    </source>
</evidence>
<comment type="subcellular location">
    <subcellularLocation>
        <location evidence="1">Membrane</location>
        <topology evidence="1">Single-pass type I membrane protein</topology>
    </subcellularLocation>
</comment>
<dbReference type="Pfam" id="PF08263">
    <property type="entry name" value="LRRNT_2"/>
    <property type="match status" value="1"/>
</dbReference>
<evidence type="ECO:0000256" key="9">
    <source>
        <dbReference type="ARBA" id="ARBA00022737"/>
    </source>
</evidence>
<dbReference type="FunFam" id="3.80.10.10:FF:000129">
    <property type="entry name" value="Leucine-rich repeat receptor-like kinase"/>
    <property type="match status" value="1"/>
</dbReference>
<evidence type="ECO:0000256" key="8">
    <source>
        <dbReference type="ARBA" id="ARBA00022729"/>
    </source>
</evidence>
<evidence type="ECO:0000256" key="20">
    <source>
        <dbReference type="SAM" id="Phobius"/>
    </source>
</evidence>
<dbReference type="InterPro" id="IPR001245">
    <property type="entry name" value="Ser-Thr/Tyr_kinase_cat_dom"/>
</dbReference>
<feature type="domain" description="Protein kinase" evidence="21">
    <location>
        <begin position="325"/>
        <end position="608"/>
    </location>
</feature>
<dbReference type="Pfam" id="PF13855">
    <property type="entry name" value="LRR_8"/>
    <property type="match status" value="1"/>
</dbReference>
<evidence type="ECO:0000256" key="13">
    <source>
        <dbReference type="ARBA" id="ARBA00022989"/>
    </source>
</evidence>
<keyword evidence="10 19" id="KW-0547">Nucleotide-binding</keyword>
<dbReference type="SUPFAM" id="SSF52058">
    <property type="entry name" value="L domain-like"/>
    <property type="match status" value="1"/>
</dbReference>
<evidence type="ECO:0000256" key="7">
    <source>
        <dbReference type="ARBA" id="ARBA00022692"/>
    </source>
</evidence>
<evidence type="ECO:0000256" key="4">
    <source>
        <dbReference type="ARBA" id="ARBA00022527"/>
    </source>
</evidence>
<evidence type="ECO:0000256" key="18">
    <source>
        <dbReference type="ARBA" id="ARBA00048679"/>
    </source>
</evidence>
<protein>
    <recommendedName>
        <fullName evidence="3">non-specific serine/threonine protein kinase</fullName>
        <ecNumber evidence="3">2.7.11.1</ecNumber>
    </recommendedName>
</protein>
<dbReference type="GO" id="GO:0005524">
    <property type="term" value="F:ATP binding"/>
    <property type="evidence" value="ECO:0007669"/>
    <property type="project" value="UniProtKB-UniRule"/>
</dbReference>
<evidence type="ECO:0000256" key="5">
    <source>
        <dbReference type="ARBA" id="ARBA00022614"/>
    </source>
</evidence>
<keyword evidence="7 20" id="KW-0812">Transmembrane</keyword>
<dbReference type="KEGG" id="rarg:115755099"/>
<evidence type="ECO:0000313" key="22">
    <source>
        <dbReference type="Proteomes" id="UP000827889"/>
    </source>
</evidence>
<dbReference type="PROSITE" id="PS50011">
    <property type="entry name" value="PROTEIN_KINASE_DOM"/>
    <property type="match status" value="1"/>
</dbReference>
<reference evidence="23" key="2">
    <citation type="submission" date="2025-08" db="UniProtKB">
        <authorList>
            <consortium name="RefSeq"/>
        </authorList>
    </citation>
    <scope>IDENTIFICATION</scope>
    <source>
        <tissue evidence="23">Leaf</tissue>
    </source>
</reference>
<dbReference type="InterPro" id="IPR011009">
    <property type="entry name" value="Kinase-like_dom_sf"/>
</dbReference>
<dbReference type="GO" id="GO:0004674">
    <property type="term" value="F:protein serine/threonine kinase activity"/>
    <property type="evidence" value="ECO:0007669"/>
    <property type="project" value="UniProtKB-KW"/>
</dbReference>
<evidence type="ECO:0000313" key="23">
    <source>
        <dbReference type="RefSeq" id="XP_030550239.1"/>
    </source>
</evidence>
<dbReference type="AlphaFoldDB" id="A0A8B8QSP9"/>
<dbReference type="PANTHER" id="PTHR48006">
    <property type="entry name" value="LEUCINE-RICH REPEAT-CONTAINING PROTEIN DDB_G0281931-RELATED"/>
    <property type="match status" value="1"/>
</dbReference>
<dbReference type="Gene3D" id="3.80.10.10">
    <property type="entry name" value="Ribonuclease Inhibitor"/>
    <property type="match status" value="1"/>
</dbReference>
<keyword evidence="13 20" id="KW-1133">Transmembrane helix</keyword>
<keyword evidence="12 19" id="KW-0067">ATP-binding</keyword>
<dbReference type="PANTHER" id="PTHR48006:SF102">
    <property type="entry name" value="LEUCINE-RICH REPEAT-CONTAINING PROTEIN DDB_G0281931-RELATED"/>
    <property type="match status" value="1"/>
</dbReference>
<dbReference type="InterPro" id="IPR017441">
    <property type="entry name" value="Protein_kinase_ATP_BS"/>
</dbReference>
<keyword evidence="4" id="KW-0723">Serine/threonine-protein kinase</keyword>
<evidence type="ECO:0000256" key="6">
    <source>
        <dbReference type="ARBA" id="ARBA00022679"/>
    </source>
</evidence>
<comment type="catalytic activity">
    <reaction evidence="17">
        <text>L-threonyl-[protein] + ATP = O-phospho-L-threonyl-[protein] + ADP + H(+)</text>
        <dbReference type="Rhea" id="RHEA:46608"/>
        <dbReference type="Rhea" id="RHEA-COMP:11060"/>
        <dbReference type="Rhea" id="RHEA-COMP:11605"/>
        <dbReference type="ChEBI" id="CHEBI:15378"/>
        <dbReference type="ChEBI" id="CHEBI:30013"/>
        <dbReference type="ChEBI" id="CHEBI:30616"/>
        <dbReference type="ChEBI" id="CHEBI:61977"/>
        <dbReference type="ChEBI" id="CHEBI:456216"/>
        <dbReference type="EC" id="2.7.11.1"/>
    </reaction>
</comment>
<keyword evidence="15" id="KW-0675">Receptor</keyword>
<dbReference type="RefSeq" id="XP_030550239.1">
    <property type="nucleotide sequence ID" value="XM_030694379.2"/>
</dbReference>
<evidence type="ECO:0000256" key="2">
    <source>
        <dbReference type="ARBA" id="ARBA00008684"/>
    </source>
</evidence>
<keyword evidence="16" id="KW-0325">Glycoprotein</keyword>
<dbReference type="FunFam" id="3.30.200.20:FF:000015">
    <property type="entry name" value="Somatic embryogenesis receptor kinase 1"/>
    <property type="match status" value="1"/>
</dbReference>
<accession>A0A8B8QSP9</accession>
<comment type="catalytic activity">
    <reaction evidence="18">
        <text>L-seryl-[protein] + ATP = O-phospho-L-seryl-[protein] + ADP + H(+)</text>
        <dbReference type="Rhea" id="RHEA:17989"/>
        <dbReference type="Rhea" id="RHEA-COMP:9863"/>
        <dbReference type="Rhea" id="RHEA-COMP:11604"/>
        <dbReference type="ChEBI" id="CHEBI:15378"/>
        <dbReference type="ChEBI" id="CHEBI:29999"/>
        <dbReference type="ChEBI" id="CHEBI:30616"/>
        <dbReference type="ChEBI" id="CHEBI:83421"/>
        <dbReference type="ChEBI" id="CHEBI:456216"/>
        <dbReference type="EC" id="2.7.11.1"/>
    </reaction>
</comment>
<evidence type="ECO:0000256" key="11">
    <source>
        <dbReference type="ARBA" id="ARBA00022777"/>
    </source>
</evidence>
<dbReference type="SUPFAM" id="SSF56112">
    <property type="entry name" value="Protein kinase-like (PK-like)"/>
    <property type="match status" value="1"/>
</dbReference>
<proteinExistence type="inferred from homology"/>
<feature type="binding site" evidence="19">
    <location>
        <position position="353"/>
    </location>
    <ligand>
        <name>ATP</name>
        <dbReference type="ChEBI" id="CHEBI:30616"/>
    </ligand>
</feature>
<dbReference type="PROSITE" id="PS00107">
    <property type="entry name" value="PROTEIN_KINASE_ATP"/>
    <property type="match status" value="1"/>
</dbReference>
<reference evidence="22" key="1">
    <citation type="submission" date="2025-05" db="UniProtKB">
        <authorList>
            <consortium name="RefSeq"/>
        </authorList>
    </citation>
    <scope>NUCLEOTIDE SEQUENCE [LARGE SCALE GENOMIC DNA]</scope>
</reference>
<feature type="transmembrane region" description="Helical" evidence="20">
    <location>
        <begin position="258"/>
        <end position="282"/>
    </location>
</feature>
<dbReference type="PROSITE" id="PS00108">
    <property type="entry name" value="PROTEIN_KINASE_ST"/>
    <property type="match status" value="1"/>
</dbReference>
<evidence type="ECO:0000256" key="19">
    <source>
        <dbReference type="PROSITE-ProRule" id="PRU10141"/>
    </source>
</evidence>
<name>A0A8B8QSP9_9MYRT</name>
<dbReference type="EC" id="2.7.11.1" evidence="3"/>
<comment type="similarity">
    <text evidence="2">Belongs to the protein kinase superfamily. Ser/Thr protein kinase family.</text>
</comment>
<evidence type="ECO:0000256" key="16">
    <source>
        <dbReference type="ARBA" id="ARBA00023180"/>
    </source>
</evidence>
<organism evidence="22 23">
    <name type="scientific">Rhodamnia argentea</name>
    <dbReference type="NCBI Taxonomy" id="178133"/>
    <lineage>
        <taxon>Eukaryota</taxon>
        <taxon>Viridiplantae</taxon>
        <taxon>Streptophyta</taxon>
        <taxon>Embryophyta</taxon>
        <taxon>Tracheophyta</taxon>
        <taxon>Spermatophyta</taxon>
        <taxon>Magnoliopsida</taxon>
        <taxon>eudicotyledons</taxon>
        <taxon>Gunneridae</taxon>
        <taxon>Pentapetalae</taxon>
        <taxon>rosids</taxon>
        <taxon>malvids</taxon>
        <taxon>Myrtales</taxon>
        <taxon>Myrtaceae</taxon>
        <taxon>Myrtoideae</taxon>
        <taxon>Myrteae</taxon>
        <taxon>Australasian group</taxon>
        <taxon>Rhodamnia</taxon>
    </lineage>
</organism>
<evidence type="ECO:0000256" key="3">
    <source>
        <dbReference type="ARBA" id="ARBA00012513"/>
    </source>
</evidence>
<dbReference type="InterPro" id="IPR001611">
    <property type="entry name" value="Leu-rich_rpt"/>
</dbReference>
<dbReference type="GeneID" id="115755099"/>
<evidence type="ECO:0000256" key="12">
    <source>
        <dbReference type="ARBA" id="ARBA00022840"/>
    </source>
</evidence>
<gene>
    <name evidence="23" type="primary">LOC115755099</name>
</gene>
<dbReference type="OrthoDB" id="1866136at2759"/>
<keyword evidence="11" id="KW-0418">Kinase</keyword>
<evidence type="ECO:0000256" key="10">
    <source>
        <dbReference type="ARBA" id="ARBA00022741"/>
    </source>
</evidence>
<dbReference type="Gene3D" id="3.30.200.20">
    <property type="entry name" value="Phosphorylase Kinase, domain 1"/>
    <property type="match status" value="1"/>
</dbReference>
<dbReference type="InterPro" id="IPR032675">
    <property type="entry name" value="LRR_dom_sf"/>
</dbReference>